<proteinExistence type="predicted"/>
<protein>
    <submittedName>
        <fullName evidence="1">Uncharacterized protein</fullName>
    </submittedName>
</protein>
<dbReference type="InterPro" id="IPR016135">
    <property type="entry name" value="UBQ-conjugating_enzyme/RWD"/>
</dbReference>
<name>A0A9N8HMB0_9STRA</name>
<dbReference type="AlphaFoldDB" id="A0A9N8HMB0"/>
<evidence type="ECO:0000313" key="1">
    <source>
        <dbReference type="EMBL" id="CAB9515683.1"/>
    </source>
</evidence>
<dbReference type="EMBL" id="CAICTM010000730">
    <property type="protein sequence ID" value="CAB9515683.1"/>
    <property type="molecule type" value="Genomic_DNA"/>
</dbReference>
<sequence>MCKRRLQKELNDFCSKSSVAELATFPPESQETFLATGRLRVDLSTTTRKWAIDIRYREKYPFKSPQVLLVDHPHHPKLGRSGPSPLWDVIPFFANDWHISCGLTQIVENVASWLQQEEGRFASDGAQDIAELPPPRANRERLVQCNQERCHLRTDGTVMVFQNVTAQPLRVICLLNSMEASTQAFCNNEFGFSSASKRHHLVPRGKGEHTLGFALQSGSEASKQAASLLGPPNHERLSAPAFIGHGANWWDHDRVVVNEHCRSVHRAHRSYSCDFRTWNIKKWIQNKRRKMDWWDEIILGPNETIGFGRLPSSASEEIDGCFMGERIVRFQTLKGQPASEDWILTVASDEAHLLGFSEGFGGQPQKGGVRAPFWGITLCQIGQLLVDTGFLPHADYDPPDADALKPDSSKGAATRDICSPLRDDVSVYVFVKEQIIPKTAQKEMGYALLINQQKPLQVEIMVSHSWYEGILEFFFALKTAVVDPHTPLFVCFLSLYQNDNIAHGVTIRQQLGRNAKRGPFVEIFHNFKNNRVLRFAVMDCSVSSEKATCSDPLDERSIRNVIENGVGYKTIDEFVKRFEHQHDKRKGNTLRRESRAFAPLTCTPEQVAREREDAEQLRVAIALLEGLCDQCGMRTHAVSFSETRPITNEAVYDGVCISCHPTFVPEHAWVQWMQWMDFQ</sequence>
<gene>
    <name evidence="1" type="ORF">SEMRO_731_G194300.1</name>
</gene>
<evidence type="ECO:0000313" key="2">
    <source>
        <dbReference type="Proteomes" id="UP001153069"/>
    </source>
</evidence>
<accession>A0A9N8HMB0</accession>
<dbReference type="Proteomes" id="UP001153069">
    <property type="component" value="Unassembled WGS sequence"/>
</dbReference>
<reference evidence="1" key="1">
    <citation type="submission" date="2020-06" db="EMBL/GenBank/DDBJ databases">
        <authorList>
            <consortium name="Plant Systems Biology data submission"/>
        </authorList>
    </citation>
    <scope>NUCLEOTIDE SEQUENCE</scope>
    <source>
        <strain evidence="1">D6</strain>
    </source>
</reference>
<dbReference type="Gene3D" id="3.10.110.10">
    <property type="entry name" value="Ubiquitin Conjugating Enzyme"/>
    <property type="match status" value="1"/>
</dbReference>
<dbReference type="SUPFAM" id="SSF54495">
    <property type="entry name" value="UBC-like"/>
    <property type="match status" value="1"/>
</dbReference>
<dbReference type="OrthoDB" id="422059at2759"/>
<organism evidence="1 2">
    <name type="scientific">Seminavis robusta</name>
    <dbReference type="NCBI Taxonomy" id="568900"/>
    <lineage>
        <taxon>Eukaryota</taxon>
        <taxon>Sar</taxon>
        <taxon>Stramenopiles</taxon>
        <taxon>Ochrophyta</taxon>
        <taxon>Bacillariophyta</taxon>
        <taxon>Bacillariophyceae</taxon>
        <taxon>Bacillariophycidae</taxon>
        <taxon>Naviculales</taxon>
        <taxon>Naviculaceae</taxon>
        <taxon>Seminavis</taxon>
    </lineage>
</organism>
<comment type="caution">
    <text evidence="1">The sequence shown here is derived from an EMBL/GenBank/DDBJ whole genome shotgun (WGS) entry which is preliminary data.</text>
</comment>
<keyword evidence="2" id="KW-1185">Reference proteome</keyword>